<dbReference type="Gene3D" id="3.90.226.10">
    <property type="entry name" value="2-enoyl-CoA Hydratase, Chain A, domain 1"/>
    <property type="match status" value="1"/>
</dbReference>
<dbReference type="GO" id="GO:0006635">
    <property type="term" value="P:fatty acid beta-oxidation"/>
    <property type="evidence" value="ECO:0007669"/>
    <property type="project" value="UniProtKB-UniPathway"/>
</dbReference>
<dbReference type="AlphaFoldDB" id="A0A1M5GCZ7"/>
<dbReference type="PANTHER" id="PTHR43612:SF3">
    <property type="entry name" value="TRIFUNCTIONAL ENZYME SUBUNIT ALPHA, MITOCHONDRIAL"/>
    <property type="match status" value="1"/>
</dbReference>
<dbReference type="InterPro" id="IPR018376">
    <property type="entry name" value="Enoyl-CoA_hyd/isom_CS"/>
</dbReference>
<dbReference type="Gene3D" id="3.40.50.720">
    <property type="entry name" value="NAD(P)-binding Rossmann-like Domain"/>
    <property type="match status" value="1"/>
</dbReference>
<keyword evidence="13" id="KW-0511">Multifunctional enzyme</keyword>
<sequence length="715" mass="78715">MTELHDSEQKSFHLTIEDDLAWLALDVPEESMNTLKASFSDEIDAILTDLSQAEQRVKGLVIYSRKPDNFIVGADITMFEQCQSAEDAASLAKMGQDIFHKIEALPFPVVAAIHGVCLGGGLELALACDYRVCSDDPATALGLPEVQLGLLPGSGGTQRLPRLIGLLPALDLILTGKKVRSKKALKLGLVNACVAQDGLLNAARMIIEKPTDFKIRSGWKKRLTKGVLALKTVRHWVIEQARKKAQVKAKHHYPAIDAILDVIRQGLDDGMSVGLSKESQTFGRLAMTRESQALRSIFLATSALKREMKADDRVKEVQHVSILGGGLMGAGIGYVTVDKAKKRLRVKDVSHQGVLHAFQYIYQRLNKKCQRKYLSEADVRASMAQVSGGVDFSGFGETDVVIEAVFEDLKLKQEMVSSVESHTREDTIFASNTSSLPIHDIAAHAARPENIVGLHYFSPVEKMPLVEVIPHQGTAPETIATVVRLAYQQGKTPIIVQDQAGFYVNRILALYINGAVQCLIDGEPIEKIDQALVDFGFPVGPMTLLDEVGFDVAFKISPILVQELGERFLTPPALAQLISDGRKGRKSGLGFYRYKGKKKQPDRSIYRQLKIREQVSLSHHDIALRCVLPLLNEAVMCLDQSVIRNARDGDIGAIFGIGFPPFLGGPFRYMDQVGLSQIVEQMQTLSGDLCQPCPALMARLEHQQLFYSEESPETK</sequence>
<dbReference type="FunFam" id="3.90.226.10:FF:000011">
    <property type="entry name" value="Fatty acid oxidation complex subunit alpha"/>
    <property type="match status" value="1"/>
</dbReference>
<keyword evidence="12" id="KW-0456">Lyase</keyword>
<evidence type="ECO:0000259" key="17">
    <source>
        <dbReference type="Pfam" id="PF02737"/>
    </source>
</evidence>
<dbReference type="InterPro" id="IPR012802">
    <property type="entry name" value="FadJ"/>
</dbReference>
<proteinExistence type="inferred from homology"/>
<feature type="domain" description="3-hydroxyacyl-CoA dehydrogenase C-terminal" evidence="16">
    <location>
        <begin position="501"/>
        <end position="594"/>
    </location>
</feature>
<dbReference type="Pfam" id="PF00378">
    <property type="entry name" value="ECH_1"/>
    <property type="match status" value="1"/>
</dbReference>
<evidence type="ECO:0000256" key="5">
    <source>
        <dbReference type="ARBA" id="ARBA00022490"/>
    </source>
</evidence>
<dbReference type="FunFam" id="3.40.50.720:FF:000009">
    <property type="entry name" value="Fatty oxidation complex, alpha subunit"/>
    <property type="match status" value="1"/>
</dbReference>
<dbReference type="GO" id="GO:0070403">
    <property type="term" value="F:NAD+ binding"/>
    <property type="evidence" value="ECO:0007669"/>
    <property type="project" value="InterPro"/>
</dbReference>
<accession>A0A1M5GCZ7</accession>
<keyword evidence="10" id="KW-0443">Lipid metabolism</keyword>
<dbReference type="InterPro" id="IPR008927">
    <property type="entry name" value="6-PGluconate_DH-like_C_sf"/>
</dbReference>
<dbReference type="InterPro" id="IPR006108">
    <property type="entry name" value="3HC_DH_C"/>
</dbReference>
<keyword evidence="19" id="KW-1185">Reference proteome</keyword>
<comment type="pathway">
    <text evidence="1">Lipid metabolism; fatty acid beta-oxidation.</text>
</comment>
<dbReference type="UniPathway" id="UPA00659"/>
<evidence type="ECO:0000256" key="14">
    <source>
        <dbReference type="ARBA" id="ARBA00049556"/>
    </source>
</evidence>
<evidence type="ECO:0000256" key="9">
    <source>
        <dbReference type="ARBA" id="ARBA00023027"/>
    </source>
</evidence>
<comment type="similarity">
    <text evidence="3">In the N-terminal section; belongs to the enoyl-CoA hydratase/isomerase family.</text>
</comment>
<dbReference type="SUPFAM" id="SSF48179">
    <property type="entry name" value="6-phosphogluconate dehydrogenase C-terminal domain-like"/>
    <property type="match status" value="2"/>
</dbReference>
<evidence type="ECO:0000256" key="6">
    <source>
        <dbReference type="ARBA" id="ARBA00022832"/>
    </source>
</evidence>
<dbReference type="Proteomes" id="UP000184159">
    <property type="component" value="Unassembled WGS sequence"/>
</dbReference>
<evidence type="ECO:0000313" key="18">
    <source>
        <dbReference type="EMBL" id="SHG01381.1"/>
    </source>
</evidence>
<evidence type="ECO:0000256" key="13">
    <source>
        <dbReference type="ARBA" id="ARBA00023268"/>
    </source>
</evidence>
<dbReference type="Pfam" id="PF00725">
    <property type="entry name" value="3HCDH"/>
    <property type="match status" value="1"/>
</dbReference>
<dbReference type="SUPFAM" id="SSF51735">
    <property type="entry name" value="NAD(P)-binding Rossmann-fold domains"/>
    <property type="match status" value="1"/>
</dbReference>
<keyword evidence="5" id="KW-0963">Cytoplasm</keyword>
<dbReference type="InterPro" id="IPR050136">
    <property type="entry name" value="FA_oxidation_alpha_subunit"/>
</dbReference>
<protein>
    <recommendedName>
        <fullName evidence="4">enoyl-CoA hydratase</fullName>
        <ecNumber evidence="4">4.2.1.17</ecNumber>
    </recommendedName>
</protein>
<evidence type="ECO:0000313" key="19">
    <source>
        <dbReference type="Proteomes" id="UP000184159"/>
    </source>
</evidence>
<dbReference type="NCBIfam" id="TIGR02440">
    <property type="entry name" value="FadJ"/>
    <property type="match status" value="1"/>
</dbReference>
<dbReference type="InterPro" id="IPR036291">
    <property type="entry name" value="NAD(P)-bd_dom_sf"/>
</dbReference>
<dbReference type="GO" id="GO:0004300">
    <property type="term" value="F:enoyl-CoA hydratase activity"/>
    <property type="evidence" value="ECO:0007669"/>
    <property type="project" value="UniProtKB-EC"/>
</dbReference>
<dbReference type="CDD" id="cd06558">
    <property type="entry name" value="crotonase-like"/>
    <property type="match status" value="1"/>
</dbReference>
<dbReference type="GO" id="GO:0008692">
    <property type="term" value="F:3-hydroxybutyryl-CoA epimerase activity"/>
    <property type="evidence" value="ECO:0007669"/>
    <property type="project" value="InterPro"/>
</dbReference>
<feature type="domain" description="3-hydroxyacyl-CoA dehydrogenase NAD binding" evidence="17">
    <location>
        <begin position="319"/>
        <end position="498"/>
    </location>
</feature>
<name>A0A1M5GCZ7_VIBGA</name>
<dbReference type="RefSeq" id="WP_072962777.1">
    <property type="nucleotide sequence ID" value="NZ_FQUH01000024.1"/>
</dbReference>
<comment type="similarity">
    <text evidence="2">In the central section; belongs to the 3-hydroxyacyl-CoA dehydrogenase family.</text>
</comment>
<evidence type="ECO:0000256" key="4">
    <source>
        <dbReference type="ARBA" id="ARBA00012076"/>
    </source>
</evidence>
<dbReference type="PROSITE" id="PS00166">
    <property type="entry name" value="ENOYL_COA_HYDRATASE"/>
    <property type="match status" value="1"/>
</dbReference>
<dbReference type="PANTHER" id="PTHR43612">
    <property type="entry name" value="TRIFUNCTIONAL ENZYME SUBUNIT ALPHA"/>
    <property type="match status" value="1"/>
</dbReference>
<dbReference type="Pfam" id="PF02737">
    <property type="entry name" value="3HCDH_N"/>
    <property type="match status" value="1"/>
</dbReference>
<dbReference type="InterPro" id="IPR029045">
    <property type="entry name" value="ClpP/crotonase-like_dom_sf"/>
</dbReference>
<evidence type="ECO:0000256" key="10">
    <source>
        <dbReference type="ARBA" id="ARBA00023098"/>
    </source>
</evidence>
<reference evidence="19" key="1">
    <citation type="submission" date="2016-11" db="EMBL/GenBank/DDBJ databases">
        <authorList>
            <person name="Varghese N."/>
            <person name="Submissions S."/>
        </authorList>
    </citation>
    <scope>NUCLEOTIDE SEQUENCE [LARGE SCALE GENOMIC DNA]</scope>
    <source>
        <strain evidence="19">DSM 21264</strain>
    </source>
</reference>
<keyword evidence="9" id="KW-0520">NAD</keyword>
<evidence type="ECO:0000256" key="3">
    <source>
        <dbReference type="ARBA" id="ARBA00008750"/>
    </source>
</evidence>
<evidence type="ECO:0000256" key="2">
    <source>
        <dbReference type="ARBA" id="ARBA00007005"/>
    </source>
</evidence>
<dbReference type="NCBIfam" id="NF008363">
    <property type="entry name" value="PRK11154.1"/>
    <property type="match status" value="1"/>
</dbReference>
<organism evidence="18 19">
    <name type="scientific">Vibrio gazogenes DSM 21264 = NBRC 103151</name>
    <dbReference type="NCBI Taxonomy" id="1123492"/>
    <lineage>
        <taxon>Bacteria</taxon>
        <taxon>Pseudomonadati</taxon>
        <taxon>Pseudomonadota</taxon>
        <taxon>Gammaproteobacteria</taxon>
        <taxon>Vibrionales</taxon>
        <taxon>Vibrionaceae</taxon>
        <taxon>Vibrio</taxon>
    </lineage>
</organism>
<dbReference type="EMBL" id="FQUH01000024">
    <property type="protein sequence ID" value="SHG01381.1"/>
    <property type="molecule type" value="Genomic_DNA"/>
</dbReference>
<evidence type="ECO:0000256" key="7">
    <source>
        <dbReference type="ARBA" id="ARBA00022963"/>
    </source>
</evidence>
<comment type="similarity">
    <text evidence="15">Belongs to the enoyl-CoA hydratase/isomerase family.</text>
</comment>
<evidence type="ECO:0000259" key="16">
    <source>
        <dbReference type="Pfam" id="PF00725"/>
    </source>
</evidence>
<dbReference type="EC" id="4.2.1.17" evidence="4"/>
<evidence type="ECO:0000256" key="1">
    <source>
        <dbReference type="ARBA" id="ARBA00005005"/>
    </source>
</evidence>
<dbReference type="InterPro" id="IPR006176">
    <property type="entry name" value="3-OHacyl-CoA_DH_NAD-bd"/>
</dbReference>
<keyword evidence="11" id="KW-0413">Isomerase</keyword>
<evidence type="ECO:0000256" key="11">
    <source>
        <dbReference type="ARBA" id="ARBA00023235"/>
    </source>
</evidence>
<gene>
    <name evidence="18" type="ORF">SAMN02745781_03748</name>
</gene>
<dbReference type="Gene3D" id="1.10.1040.50">
    <property type="match status" value="1"/>
</dbReference>
<dbReference type="InterPro" id="IPR001753">
    <property type="entry name" value="Enoyl-CoA_hydra/iso"/>
</dbReference>
<keyword evidence="8" id="KW-0560">Oxidoreductase</keyword>
<evidence type="ECO:0000256" key="12">
    <source>
        <dbReference type="ARBA" id="ARBA00023239"/>
    </source>
</evidence>
<comment type="catalytic activity">
    <reaction evidence="14">
        <text>a (3S)-3-hydroxyacyl-CoA + NAD(+) = a 3-oxoacyl-CoA + NADH + H(+)</text>
        <dbReference type="Rhea" id="RHEA:22432"/>
        <dbReference type="ChEBI" id="CHEBI:15378"/>
        <dbReference type="ChEBI" id="CHEBI:57318"/>
        <dbReference type="ChEBI" id="CHEBI:57540"/>
        <dbReference type="ChEBI" id="CHEBI:57945"/>
        <dbReference type="ChEBI" id="CHEBI:90726"/>
        <dbReference type="EC" id="1.1.1.35"/>
    </reaction>
</comment>
<keyword evidence="6" id="KW-0276">Fatty acid metabolism</keyword>
<evidence type="ECO:0000256" key="8">
    <source>
        <dbReference type="ARBA" id="ARBA00023002"/>
    </source>
</evidence>
<dbReference type="SUPFAM" id="SSF52096">
    <property type="entry name" value="ClpP/crotonase"/>
    <property type="match status" value="1"/>
</dbReference>
<keyword evidence="7" id="KW-0442">Lipid degradation</keyword>
<dbReference type="GO" id="GO:0016509">
    <property type="term" value="F:long-chain (3S)-3-hydroxyacyl-CoA dehydrogenase (NAD+) activity"/>
    <property type="evidence" value="ECO:0007669"/>
    <property type="project" value="TreeGrafter"/>
</dbReference>
<evidence type="ECO:0000256" key="15">
    <source>
        <dbReference type="RuleBase" id="RU003707"/>
    </source>
</evidence>